<dbReference type="InterPro" id="IPR002575">
    <property type="entry name" value="Aminoglycoside_PTrfase"/>
</dbReference>
<dbReference type="Pfam" id="PF01636">
    <property type="entry name" value="APH"/>
    <property type="match status" value="1"/>
</dbReference>
<dbReference type="PANTHER" id="PTHR43883">
    <property type="entry name" value="SLR0207 PROTEIN"/>
    <property type="match status" value="1"/>
</dbReference>
<dbReference type="InterPro" id="IPR052732">
    <property type="entry name" value="Cell-binding_unc_protein"/>
</dbReference>
<reference evidence="3" key="1">
    <citation type="journal article" date="2019" name="Int. J. Syst. Evol. Microbiol.">
        <title>The Global Catalogue of Microorganisms (GCM) 10K type strain sequencing project: providing services to taxonomists for standard genome sequencing and annotation.</title>
        <authorList>
            <consortium name="The Broad Institute Genomics Platform"/>
            <consortium name="The Broad Institute Genome Sequencing Center for Infectious Disease"/>
            <person name="Wu L."/>
            <person name="Ma J."/>
        </authorList>
    </citation>
    <scope>NUCLEOTIDE SEQUENCE [LARGE SCALE GENOMIC DNA]</scope>
    <source>
        <strain evidence="3">KCTC 42447</strain>
    </source>
</reference>
<keyword evidence="3" id="KW-1185">Reference proteome</keyword>
<dbReference type="InterPro" id="IPR011009">
    <property type="entry name" value="Kinase-like_dom_sf"/>
</dbReference>
<sequence length="520" mass="58160">MSQVLIDALQNPAVYPHPVKHLRIIETHISWVILTGDFAYKMKKPVDFGFLNFTDLAARKHFCEEELRLNQRMAPELYLEVIPVTGSLQQPELGGTGEPIEYLLKMREFPQTQLLAQLQARGELGDAHIDALAEQIARFHLQTPHVEATHPLSSAEAIVAPMRQNFEQIRPLLHERQDLTQLDALEAWMESSITRLQPLLQRRCEEGFIRECHGDLHLGNATLIDDRVVLFDCIEFNEPFRLIDIASDAAFLAMDLEDRGLKSQARRFLNAWLEHTGDYDALHLLKLYKAYRALVRAKVNLFRLHQEQDSVERKVILRHYRSYANLAESYSAIPSRFLAITHGVSAVGKSQVALRLVEALGAVRLRSDVERKRLLGDQAEGAAGQLDAGIYSPASSEATYSRLHELGEMALQAGYPAVLDATYLKQAQRNQACHAAEANGVPFVIIDCQAPAAVVAQWLAQRQAEGRDPSDATLAVIEAQHASREPLSDVELGHTKRVDTHDAGSLEQLVGSIRQSLPGL</sequence>
<dbReference type="EMBL" id="JBHRXZ010000015">
    <property type="protein sequence ID" value="MFC3607142.1"/>
    <property type="molecule type" value="Genomic_DNA"/>
</dbReference>
<proteinExistence type="predicted"/>
<comment type="caution">
    <text evidence="2">The sequence shown here is derived from an EMBL/GenBank/DDBJ whole genome shotgun (WGS) entry which is preliminary data.</text>
</comment>
<dbReference type="SUPFAM" id="SSF52540">
    <property type="entry name" value="P-loop containing nucleoside triphosphate hydrolases"/>
    <property type="match status" value="1"/>
</dbReference>
<evidence type="ECO:0000313" key="3">
    <source>
        <dbReference type="Proteomes" id="UP001595630"/>
    </source>
</evidence>
<dbReference type="Gene3D" id="3.40.50.300">
    <property type="entry name" value="P-loop containing nucleotide triphosphate hydrolases"/>
    <property type="match status" value="1"/>
</dbReference>
<protein>
    <submittedName>
        <fullName evidence="2">AAA family ATPase</fullName>
    </submittedName>
</protein>
<dbReference type="Proteomes" id="UP001595630">
    <property type="component" value="Unassembled WGS sequence"/>
</dbReference>
<evidence type="ECO:0000313" key="2">
    <source>
        <dbReference type="EMBL" id="MFC3607142.1"/>
    </source>
</evidence>
<dbReference type="SUPFAM" id="SSF56112">
    <property type="entry name" value="Protein kinase-like (PK-like)"/>
    <property type="match status" value="1"/>
</dbReference>
<dbReference type="RefSeq" id="WP_386361851.1">
    <property type="nucleotide sequence ID" value="NZ_JBHRXZ010000015.1"/>
</dbReference>
<organism evidence="2 3">
    <name type="scientific">Stutzerimonas tarimensis</name>
    <dbReference type="NCBI Taxonomy" id="1507735"/>
    <lineage>
        <taxon>Bacteria</taxon>
        <taxon>Pseudomonadati</taxon>
        <taxon>Pseudomonadota</taxon>
        <taxon>Gammaproteobacteria</taxon>
        <taxon>Pseudomonadales</taxon>
        <taxon>Pseudomonadaceae</taxon>
        <taxon>Stutzerimonas</taxon>
    </lineage>
</organism>
<dbReference type="PANTHER" id="PTHR43883:SF1">
    <property type="entry name" value="GLUCONOKINASE"/>
    <property type="match status" value="1"/>
</dbReference>
<dbReference type="Pfam" id="PF13671">
    <property type="entry name" value="AAA_33"/>
    <property type="match status" value="1"/>
</dbReference>
<dbReference type="InterPro" id="IPR027417">
    <property type="entry name" value="P-loop_NTPase"/>
</dbReference>
<dbReference type="Gene3D" id="3.90.1200.10">
    <property type="match status" value="1"/>
</dbReference>
<gene>
    <name evidence="2" type="ORF">ACFOMF_05035</name>
</gene>
<name>A0ABV7T3K3_9GAMM</name>
<evidence type="ECO:0000259" key="1">
    <source>
        <dbReference type="Pfam" id="PF01636"/>
    </source>
</evidence>
<feature type="domain" description="Aminoglycoside phosphotransferase" evidence="1">
    <location>
        <begin position="106"/>
        <end position="284"/>
    </location>
</feature>
<accession>A0ABV7T3K3</accession>